<dbReference type="InterPro" id="IPR036524">
    <property type="entry name" value="Frataxin/CyaY_sf"/>
</dbReference>
<evidence type="ECO:0000313" key="13">
    <source>
        <dbReference type="EMBL" id="CAL1279082.1"/>
    </source>
</evidence>
<dbReference type="EMBL" id="CAXIEN010000118">
    <property type="protein sequence ID" value="CAL1279082.1"/>
    <property type="molecule type" value="Genomic_DNA"/>
</dbReference>
<dbReference type="GO" id="GO:0051537">
    <property type="term" value="F:2 iron, 2 sulfur cluster binding"/>
    <property type="evidence" value="ECO:0007669"/>
    <property type="project" value="TreeGrafter"/>
</dbReference>
<evidence type="ECO:0000256" key="4">
    <source>
        <dbReference type="ARBA" id="ARBA00022434"/>
    </source>
</evidence>
<protein>
    <recommendedName>
        <fullName evidence="3">ferroxidase</fullName>
        <ecNumber evidence="3">1.16.3.1</ecNumber>
    </recommendedName>
</protein>
<dbReference type="NCBIfam" id="TIGR03421">
    <property type="entry name" value="FeS_CyaY"/>
    <property type="match status" value="1"/>
</dbReference>
<accession>A0AAV2A511</accession>
<dbReference type="GO" id="GO:0008199">
    <property type="term" value="F:ferric iron binding"/>
    <property type="evidence" value="ECO:0007669"/>
    <property type="project" value="InterPro"/>
</dbReference>
<dbReference type="PRINTS" id="PR00904">
    <property type="entry name" value="FRATAXIN"/>
</dbReference>
<keyword evidence="4" id="KW-0409">Iron storage</keyword>
<dbReference type="GO" id="GO:0008198">
    <property type="term" value="F:ferrous iron binding"/>
    <property type="evidence" value="ECO:0007669"/>
    <property type="project" value="TreeGrafter"/>
</dbReference>
<dbReference type="GO" id="GO:0004322">
    <property type="term" value="F:ferroxidase activity"/>
    <property type="evidence" value="ECO:0007669"/>
    <property type="project" value="UniProtKB-EC"/>
</dbReference>
<comment type="catalytic activity">
    <reaction evidence="12">
        <text>4 Fe(2+) + O2 + 4 H(+) = 4 Fe(3+) + 2 H2O</text>
        <dbReference type="Rhea" id="RHEA:11148"/>
        <dbReference type="ChEBI" id="CHEBI:15377"/>
        <dbReference type="ChEBI" id="CHEBI:15378"/>
        <dbReference type="ChEBI" id="CHEBI:15379"/>
        <dbReference type="ChEBI" id="CHEBI:29033"/>
        <dbReference type="ChEBI" id="CHEBI:29034"/>
        <dbReference type="EC" id="1.16.3.1"/>
    </reaction>
</comment>
<keyword evidence="5" id="KW-0813">Transport</keyword>
<dbReference type="GO" id="GO:0006826">
    <property type="term" value="P:iron ion transport"/>
    <property type="evidence" value="ECO:0007669"/>
    <property type="project" value="UniProtKB-KW"/>
</dbReference>
<gene>
    <name evidence="13" type="ORF">LARSCL_LOCUS10140</name>
</gene>
<dbReference type="GO" id="GO:0006879">
    <property type="term" value="P:intracellular iron ion homeostasis"/>
    <property type="evidence" value="ECO:0007669"/>
    <property type="project" value="UniProtKB-KW"/>
</dbReference>
<dbReference type="InterPro" id="IPR002908">
    <property type="entry name" value="Frataxin/CyaY"/>
</dbReference>
<keyword evidence="7" id="KW-0809">Transit peptide</keyword>
<dbReference type="PROSITE" id="PS50810">
    <property type="entry name" value="FRATAXIN_2"/>
    <property type="match status" value="1"/>
</dbReference>
<dbReference type="PANTHER" id="PTHR16821">
    <property type="entry name" value="FRATAXIN"/>
    <property type="match status" value="1"/>
</dbReference>
<evidence type="ECO:0000256" key="8">
    <source>
        <dbReference type="ARBA" id="ARBA00023002"/>
    </source>
</evidence>
<proteinExistence type="inferred from homology"/>
<evidence type="ECO:0000256" key="9">
    <source>
        <dbReference type="ARBA" id="ARBA00023004"/>
    </source>
</evidence>
<sequence>MFRFFPRNFCMVSFFKIQKYKSPMNVLLFIHAESNYSNLICQSKPISVPIKNGIQHTFAFSFYETRSNNSRSLKSISSPAEYEQVAEETLQSLSDQFEEVLEDSDLIDWDVTYSNDVLTISLNNSGVYVINKQSPNKQIWLSSPFSGPKRYDFKDGLWVYKHEGISLHQLLGDEISKVIHKEVNFTMCSYGAKK</sequence>
<dbReference type="PROSITE" id="PS01344">
    <property type="entry name" value="FRATAXIN_1"/>
    <property type="match status" value="1"/>
</dbReference>
<dbReference type="InterPro" id="IPR020895">
    <property type="entry name" value="Frataxin_CS"/>
</dbReference>
<dbReference type="GO" id="GO:0034986">
    <property type="term" value="F:iron chaperone activity"/>
    <property type="evidence" value="ECO:0007669"/>
    <property type="project" value="TreeGrafter"/>
</dbReference>
<reference evidence="13 14" key="1">
    <citation type="submission" date="2024-04" db="EMBL/GenBank/DDBJ databases">
        <authorList>
            <person name="Rising A."/>
            <person name="Reimegard J."/>
            <person name="Sonavane S."/>
            <person name="Akerstrom W."/>
            <person name="Nylinder S."/>
            <person name="Hedman E."/>
            <person name="Kallberg Y."/>
        </authorList>
    </citation>
    <scope>NUCLEOTIDE SEQUENCE [LARGE SCALE GENOMIC DNA]</scope>
</reference>
<dbReference type="CDD" id="cd00503">
    <property type="entry name" value="Frataxin"/>
    <property type="match status" value="1"/>
</dbReference>
<dbReference type="GO" id="GO:0005739">
    <property type="term" value="C:mitochondrion"/>
    <property type="evidence" value="ECO:0007669"/>
    <property type="project" value="UniProtKB-SubCell"/>
</dbReference>
<dbReference type="SMART" id="SM01219">
    <property type="entry name" value="Frataxin_Cyay"/>
    <property type="match status" value="1"/>
</dbReference>
<dbReference type="GO" id="GO:0016226">
    <property type="term" value="P:iron-sulfur cluster assembly"/>
    <property type="evidence" value="ECO:0007669"/>
    <property type="project" value="InterPro"/>
</dbReference>
<dbReference type="AlphaFoldDB" id="A0AAV2A511"/>
<organism evidence="13 14">
    <name type="scientific">Larinioides sclopetarius</name>
    <dbReference type="NCBI Taxonomy" id="280406"/>
    <lineage>
        <taxon>Eukaryota</taxon>
        <taxon>Metazoa</taxon>
        <taxon>Ecdysozoa</taxon>
        <taxon>Arthropoda</taxon>
        <taxon>Chelicerata</taxon>
        <taxon>Arachnida</taxon>
        <taxon>Araneae</taxon>
        <taxon>Araneomorphae</taxon>
        <taxon>Entelegynae</taxon>
        <taxon>Araneoidea</taxon>
        <taxon>Araneidae</taxon>
        <taxon>Larinioides</taxon>
    </lineage>
</organism>
<dbReference type="InterPro" id="IPR017789">
    <property type="entry name" value="Frataxin"/>
</dbReference>
<keyword evidence="10" id="KW-0406">Ion transport</keyword>
<comment type="subcellular location">
    <subcellularLocation>
        <location evidence="1">Mitochondrion</location>
    </subcellularLocation>
</comment>
<keyword evidence="11" id="KW-0496">Mitochondrion</keyword>
<evidence type="ECO:0000256" key="7">
    <source>
        <dbReference type="ARBA" id="ARBA00022946"/>
    </source>
</evidence>
<name>A0AAV2A511_9ARAC</name>
<evidence type="ECO:0000256" key="10">
    <source>
        <dbReference type="ARBA" id="ARBA00023065"/>
    </source>
</evidence>
<evidence type="ECO:0000256" key="11">
    <source>
        <dbReference type="ARBA" id="ARBA00023128"/>
    </source>
</evidence>
<evidence type="ECO:0000256" key="6">
    <source>
        <dbReference type="ARBA" id="ARBA00022496"/>
    </source>
</evidence>
<dbReference type="SUPFAM" id="SSF55387">
    <property type="entry name" value="Frataxin/Nqo15-like"/>
    <property type="match status" value="1"/>
</dbReference>
<dbReference type="Proteomes" id="UP001497382">
    <property type="component" value="Unassembled WGS sequence"/>
</dbReference>
<evidence type="ECO:0000256" key="5">
    <source>
        <dbReference type="ARBA" id="ARBA00022448"/>
    </source>
</evidence>
<dbReference type="EC" id="1.16.3.1" evidence="3"/>
<keyword evidence="14" id="KW-1185">Reference proteome</keyword>
<dbReference type="Pfam" id="PF01491">
    <property type="entry name" value="Frataxin_Cyay"/>
    <property type="match status" value="1"/>
</dbReference>
<comment type="similarity">
    <text evidence="2">Belongs to the frataxin family.</text>
</comment>
<dbReference type="NCBIfam" id="TIGR03422">
    <property type="entry name" value="mito_frataxin"/>
    <property type="match status" value="1"/>
</dbReference>
<keyword evidence="8" id="KW-0560">Oxidoreductase</keyword>
<evidence type="ECO:0000256" key="3">
    <source>
        <dbReference type="ARBA" id="ARBA00013107"/>
    </source>
</evidence>
<evidence type="ECO:0000256" key="1">
    <source>
        <dbReference type="ARBA" id="ARBA00004173"/>
    </source>
</evidence>
<evidence type="ECO:0000256" key="12">
    <source>
        <dbReference type="ARBA" id="ARBA00047990"/>
    </source>
</evidence>
<comment type="caution">
    <text evidence="13">The sequence shown here is derived from an EMBL/GenBank/DDBJ whole genome shotgun (WGS) entry which is preliminary data.</text>
</comment>
<keyword evidence="9" id="KW-0408">Iron</keyword>
<dbReference type="PANTHER" id="PTHR16821:SF2">
    <property type="entry name" value="FRATAXIN, MITOCHONDRIAL"/>
    <property type="match status" value="1"/>
</dbReference>
<evidence type="ECO:0000313" key="14">
    <source>
        <dbReference type="Proteomes" id="UP001497382"/>
    </source>
</evidence>
<evidence type="ECO:0000256" key="2">
    <source>
        <dbReference type="ARBA" id="ARBA00008183"/>
    </source>
</evidence>
<keyword evidence="6" id="KW-0410">Iron transport</keyword>
<dbReference type="Gene3D" id="3.30.920.10">
    <property type="entry name" value="Frataxin/CyaY"/>
    <property type="match status" value="1"/>
</dbReference>